<dbReference type="RefSeq" id="WP_073316644.1">
    <property type="nucleotide sequence ID" value="NZ_FQWD01000001.1"/>
</dbReference>
<keyword evidence="8" id="KW-0442">Lipid degradation</keyword>
<evidence type="ECO:0000313" key="17">
    <source>
        <dbReference type="EMBL" id="SHF72775.1"/>
    </source>
</evidence>
<keyword evidence="11" id="KW-0472">Membrane</keyword>
<evidence type="ECO:0000256" key="10">
    <source>
        <dbReference type="ARBA" id="ARBA00023098"/>
    </source>
</evidence>
<dbReference type="Proteomes" id="UP000184520">
    <property type="component" value="Unassembled WGS sequence"/>
</dbReference>
<keyword evidence="9" id="KW-1133">Transmembrane helix</keyword>
<dbReference type="Pfam" id="PF03280">
    <property type="entry name" value="Lipase_chap"/>
    <property type="match status" value="1"/>
</dbReference>
<evidence type="ECO:0000256" key="6">
    <source>
        <dbReference type="ARBA" id="ARBA00022519"/>
    </source>
</evidence>
<keyword evidence="10" id="KW-0443">Lipid metabolism</keyword>
<evidence type="ECO:0000256" key="3">
    <source>
        <dbReference type="ARBA" id="ARBA00010358"/>
    </source>
</evidence>
<evidence type="ECO:0000256" key="5">
    <source>
        <dbReference type="ARBA" id="ARBA00022475"/>
    </source>
</evidence>
<dbReference type="GO" id="GO:0005886">
    <property type="term" value="C:plasma membrane"/>
    <property type="evidence" value="ECO:0007669"/>
    <property type="project" value="UniProtKB-SubCell"/>
</dbReference>
<proteinExistence type="inferred from homology"/>
<evidence type="ECO:0000256" key="2">
    <source>
        <dbReference type="ARBA" id="ARBA00004383"/>
    </source>
</evidence>
<comment type="subcellular location">
    <subcellularLocation>
        <location evidence="2">Cell inner membrane</location>
        <topology evidence="2">Single-pass membrane protein</topology>
        <orientation evidence="2">Periplasmic side</orientation>
    </subcellularLocation>
</comment>
<evidence type="ECO:0000313" key="18">
    <source>
        <dbReference type="Proteomes" id="UP000184520"/>
    </source>
</evidence>
<evidence type="ECO:0000256" key="16">
    <source>
        <dbReference type="SAM" id="MobiDB-lite"/>
    </source>
</evidence>
<evidence type="ECO:0000256" key="8">
    <source>
        <dbReference type="ARBA" id="ARBA00022963"/>
    </source>
</evidence>
<evidence type="ECO:0000256" key="13">
    <source>
        <dbReference type="ARBA" id="ARBA00030948"/>
    </source>
</evidence>
<name>A0A1M5E0N3_9ALTE</name>
<evidence type="ECO:0000256" key="9">
    <source>
        <dbReference type="ARBA" id="ARBA00022989"/>
    </source>
</evidence>
<dbReference type="GO" id="GO:0051082">
    <property type="term" value="F:unfolded protein binding"/>
    <property type="evidence" value="ECO:0007669"/>
    <property type="project" value="InterPro"/>
</dbReference>
<evidence type="ECO:0000256" key="12">
    <source>
        <dbReference type="ARBA" id="ARBA00023186"/>
    </source>
</evidence>
<sequence>MRKSVILIALLVLVVGLKLTTTSKQQQPESDVERAITSNKMESTPAVDSDDSTQPYHSINPVPSEILFTLHAGLKDEFDAFIFEREGLGTDAILAEYREAKIQQGYDGEQLAAYMDLFTRYVEYKVALLALEPEDALATPDLEAITARMDALTQMRYDFFSEPEYECLFADDVAFDLAAFERLRISQDPYYSEAQKAALIEQQLAALPESQKQGFTDSMEVKALRELAIQYEGETLYNAASAEFGAEVAARLQATTEKRQAWQKKVKSYKQWHNALQQDQQMTDAEQQQAIEQYMATHFSDAEKKRLRVFLENPELLGI</sequence>
<dbReference type="GO" id="GO:0006457">
    <property type="term" value="P:protein folding"/>
    <property type="evidence" value="ECO:0007669"/>
    <property type="project" value="InterPro"/>
</dbReference>
<keyword evidence="6" id="KW-0997">Cell inner membrane</keyword>
<dbReference type="GO" id="GO:0016042">
    <property type="term" value="P:lipid catabolic process"/>
    <property type="evidence" value="ECO:0007669"/>
    <property type="project" value="UniProtKB-KW"/>
</dbReference>
<evidence type="ECO:0000256" key="11">
    <source>
        <dbReference type="ARBA" id="ARBA00023136"/>
    </source>
</evidence>
<dbReference type="OrthoDB" id="6261068at2"/>
<dbReference type="InterPro" id="IPR004961">
    <property type="entry name" value="Lipase_chaperone"/>
</dbReference>
<keyword evidence="12" id="KW-0143">Chaperone</keyword>
<reference evidence="18" key="1">
    <citation type="submission" date="2016-11" db="EMBL/GenBank/DDBJ databases">
        <authorList>
            <person name="Varghese N."/>
            <person name="Submissions S."/>
        </authorList>
    </citation>
    <scope>NUCLEOTIDE SEQUENCE [LARGE SCALE GENOMIC DNA]</scope>
    <source>
        <strain evidence="18">CGMCC 1.8995</strain>
    </source>
</reference>
<evidence type="ECO:0000256" key="7">
    <source>
        <dbReference type="ARBA" id="ARBA00022692"/>
    </source>
</evidence>
<dbReference type="AlphaFoldDB" id="A0A1M5E0N3"/>
<feature type="region of interest" description="Disordered" evidence="16">
    <location>
        <begin position="26"/>
        <end position="55"/>
    </location>
</feature>
<evidence type="ECO:0000256" key="1">
    <source>
        <dbReference type="ARBA" id="ARBA00003280"/>
    </source>
</evidence>
<keyword evidence="7" id="KW-0812">Transmembrane</keyword>
<dbReference type="EMBL" id="FQWD01000001">
    <property type="protein sequence ID" value="SHF72775.1"/>
    <property type="molecule type" value="Genomic_DNA"/>
</dbReference>
<dbReference type="SUPFAM" id="SSF158855">
    <property type="entry name" value="Lipase chaperone-like"/>
    <property type="match status" value="1"/>
</dbReference>
<dbReference type="STRING" id="634436.SAMN05216361_0206"/>
<organism evidence="17 18">
    <name type="scientific">Marisediminitalea aggregata</name>
    <dbReference type="NCBI Taxonomy" id="634436"/>
    <lineage>
        <taxon>Bacteria</taxon>
        <taxon>Pseudomonadati</taxon>
        <taxon>Pseudomonadota</taxon>
        <taxon>Gammaproteobacteria</taxon>
        <taxon>Alteromonadales</taxon>
        <taxon>Alteromonadaceae</taxon>
        <taxon>Marisediminitalea</taxon>
    </lineage>
</organism>
<evidence type="ECO:0000256" key="14">
    <source>
        <dbReference type="ARBA" id="ARBA00031542"/>
    </source>
</evidence>
<accession>A0A1M5E0N3</accession>
<keyword evidence="5" id="KW-1003">Cell membrane</keyword>
<comment type="function">
    <text evidence="1">May be involved in the folding of the extracellular lipase during its passage through the periplasm.</text>
</comment>
<gene>
    <name evidence="17" type="ORF">SAMN05216361_0206</name>
</gene>
<comment type="similarity">
    <text evidence="3">Belongs to the lipase chaperone family.</text>
</comment>
<keyword evidence="18" id="KW-1185">Reference proteome</keyword>
<evidence type="ECO:0000256" key="15">
    <source>
        <dbReference type="ARBA" id="ARBA00033028"/>
    </source>
</evidence>
<protein>
    <recommendedName>
        <fullName evidence="4">Lipase chaperone</fullName>
    </recommendedName>
    <alternativeName>
        <fullName evidence="15">Lipase foldase</fullName>
    </alternativeName>
    <alternativeName>
        <fullName evidence="13">Lipase helper protein</fullName>
    </alternativeName>
    <alternativeName>
        <fullName evidence="14">Lipase modulator</fullName>
    </alternativeName>
</protein>
<evidence type="ECO:0000256" key="4">
    <source>
        <dbReference type="ARBA" id="ARBA00019692"/>
    </source>
</evidence>